<dbReference type="KEGG" id="rga:RGR602_PB00274"/>
<dbReference type="EMBL" id="CP006879">
    <property type="protein sequence ID" value="AJD43809.1"/>
    <property type="molecule type" value="Genomic_DNA"/>
</dbReference>
<dbReference type="PANTHER" id="PTHR24321:SF8">
    <property type="entry name" value="ESTRADIOL 17-BETA-DEHYDROGENASE 8-RELATED"/>
    <property type="match status" value="1"/>
</dbReference>
<feature type="compositionally biased region" description="Polar residues" evidence="3">
    <location>
        <begin position="291"/>
        <end position="300"/>
    </location>
</feature>
<dbReference type="SUPFAM" id="SSF51735">
    <property type="entry name" value="NAD(P)-binding Rossmann-fold domains"/>
    <property type="match status" value="1"/>
</dbReference>
<comment type="similarity">
    <text evidence="1">Belongs to the short-chain dehydrogenases/reductases (SDR) family.</text>
</comment>
<dbReference type="AlphaFoldDB" id="A0A0B4X6X5"/>
<evidence type="ECO:0000313" key="5">
    <source>
        <dbReference type="Proteomes" id="UP000031368"/>
    </source>
</evidence>
<proteinExistence type="inferred from homology"/>
<dbReference type="Proteomes" id="UP000031368">
    <property type="component" value="Plasmid pRgalR602b"/>
</dbReference>
<dbReference type="InterPro" id="IPR002347">
    <property type="entry name" value="SDR_fam"/>
</dbReference>
<evidence type="ECO:0000313" key="4">
    <source>
        <dbReference type="EMBL" id="AJD43809.1"/>
    </source>
</evidence>
<accession>A0A0B4X6X5</accession>
<name>A0A0B4X6X5_9HYPH</name>
<dbReference type="PROSITE" id="PS00061">
    <property type="entry name" value="ADH_SHORT"/>
    <property type="match status" value="1"/>
</dbReference>
<dbReference type="Pfam" id="PF13561">
    <property type="entry name" value="adh_short_C2"/>
    <property type="match status" value="1"/>
</dbReference>
<keyword evidence="2 4" id="KW-0560">Oxidoreductase</keyword>
<evidence type="ECO:0000256" key="2">
    <source>
        <dbReference type="ARBA" id="ARBA00023002"/>
    </source>
</evidence>
<evidence type="ECO:0000256" key="1">
    <source>
        <dbReference type="ARBA" id="ARBA00006484"/>
    </source>
</evidence>
<dbReference type="PRINTS" id="PR00080">
    <property type="entry name" value="SDRFAMILY"/>
</dbReference>
<keyword evidence="4" id="KW-0614">Plasmid</keyword>
<dbReference type="FunFam" id="3.40.50.720:FF:000084">
    <property type="entry name" value="Short-chain dehydrogenase reductase"/>
    <property type="match status" value="1"/>
</dbReference>
<sequence>MIHGLGLPTLVGRTYLMNQAGRIVIITGAAGGVGRALVDALAADGDIVVAVDLPGSGVLELARSLGPPHLGLEFDVSREEDILALYERIEAQFAQIGVLINNAAMGPTMAATVDTTIDAFRRVLAVNLIGPFAMAREAARRMQRGAVIVNVASLAGVLGNPKRNAYAASKAGLIAFTKSLACELASCGIRVTAVAPGYVRTPMVSELERAGKIDLVAVRRRVPMGRVARPDEIARAVRFLASPQASYITGSVLTVDGGWMSSTSRAMRIRQCLGRHEPNSPVRPSTPVRGSCSSRAGRTT</sequence>
<gene>
    <name evidence="4" type="ORF">RGR602_PB00274</name>
</gene>
<dbReference type="EC" id="1.1.1.100" evidence="4"/>
<reference evidence="4 5" key="1">
    <citation type="submission" date="2013-11" db="EMBL/GenBank/DDBJ databases">
        <title>Complete genome sequence of Rhizobium gallicum bv. gallicum R602.</title>
        <authorList>
            <person name="Bustos P."/>
            <person name="Santamaria R.I."/>
            <person name="Lozano L."/>
            <person name="Acosta J.L."/>
            <person name="Ormeno-Orrillo E."/>
            <person name="Rogel M.A."/>
            <person name="Romero D."/>
            <person name="Cevallos M.A."/>
            <person name="Martinez-Romero E."/>
            <person name="Gonzalez V."/>
        </authorList>
    </citation>
    <scope>NUCLEOTIDE SEQUENCE [LARGE SCALE GENOMIC DNA]</scope>
    <source>
        <strain evidence="4 5">R602</strain>
        <plasmid evidence="4 5">pRgalR602b</plasmid>
    </source>
</reference>
<evidence type="ECO:0000256" key="3">
    <source>
        <dbReference type="SAM" id="MobiDB-lite"/>
    </source>
</evidence>
<keyword evidence="5" id="KW-1185">Reference proteome</keyword>
<geneLocation type="plasmid" evidence="4 5">
    <name>pRgalR602b</name>
</geneLocation>
<dbReference type="Gene3D" id="3.40.50.720">
    <property type="entry name" value="NAD(P)-binding Rossmann-like Domain"/>
    <property type="match status" value="1"/>
</dbReference>
<protein>
    <submittedName>
        <fullName evidence="4">3-oxoacyl-(Acyl-carrier-protein) reductase protein</fullName>
        <ecNumber evidence="4">1.1.1.100</ecNumber>
    </submittedName>
</protein>
<dbReference type="InterPro" id="IPR036291">
    <property type="entry name" value="NAD(P)-bd_dom_sf"/>
</dbReference>
<dbReference type="GO" id="GO:0004316">
    <property type="term" value="F:3-oxoacyl-[acyl-carrier-protein] reductase (NADPH) activity"/>
    <property type="evidence" value="ECO:0007669"/>
    <property type="project" value="UniProtKB-EC"/>
</dbReference>
<dbReference type="PRINTS" id="PR00081">
    <property type="entry name" value="GDHRDH"/>
</dbReference>
<dbReference type="PANTHER" id="PTHR24321">
    <property type="entry name" value="DEHYDROGENASES, SHORT CHAIN"/>
    <property type="match status" value="1"/>
</dbReference>
<dbReference type="InterPro" id="IPR020904">
    <property type="entry name" value="Sc_DH/Rdtase_CS"/>
</dbReference>
<feature type="region of interest" description="Disordered" evidence="3">
    <location>
        <begin position="275"/>
        <end position="300"/>
    </location>
</feature>
<dbReference type="HOGENOM" id="CLU_010194_1_0_5"/>
<organism evidence="4 5">
    <name type="scientific">Rhizobium gallicum bv. gallicum R602sp</name>
    <dbReference type="NCBI Taxonomy" id="1041138"/>
    <lineage>
        <taxon>Bacteria</taxon>
        <taxon>Pseudomonadati</taxon>
        <taxon>Pseudomonadota</taxon>
        <taxon>Alphaproteobacteria</taxon>
        <taxon>Hyphomicrobiales</taxon>
        <taxon>Rhizobiaceae</taxon>
        <taxon>Rhizobium/Agrobacterium group</taxon>
        <taxon>Rhizobium</taxon>
    </lineage>
</organism>